<dbReference type="Proteomes" id="UP000681720">
    <property type="component" value="Unassembled WGS sequence"/>
</dbReference>
<dbReference type="Proteomes" id="UP000663855">
    <property type="component" value="Unassembled WGS sequence"/>
</dbReference>
<dbReference type="EMBL" id="CAJOBH010016083">
    <property type="protein sequence ID" value="CAF4191283.1"/>
    <property type="molecule type" value="Genomic_DNA"/>
</dbReference>
<dbReference type="Proteomes" id="UP000681967">
    <property type="component" value="Unassembled WGS sequence"/>
</dbReference>
<accession>A0A814JNP4</accession>
<reference evidence="3" key="1">
    <citation type="submission" date="2021-02" db="EMBL/GenBank/DDBJ databases">
        <authorList>
            <person name="Nowell W R."/>
        </authorList>
    </citation>
    <scope>NUCLEOTIDE SEQUENCE</scope>
</reference>
<evidence type="ECO:0000259" key="2">
    <source>
        <dbReference type="Pfam" id="PF13843"/>
    </source>
</evidence>
<dbReference type="Pfam" id="PF13843">
    <property type="entry name" value="DDE_Tnp_1_7"/>
    <property type="match status" value="1"/>
</dbReference>
<organism evidence="3 6">
    <name type="scientific">Rotaria magnacalcarata</name>
    <dbReference type="NCBI Taxonomy" id="392030"/>
    <lineage>
        <taxon>Eukaryota</taxon>
        <taxon>Metazoa</taxon>
        <taxon>Spiralia</taxon>
        <taxon>Gnathifera</taxon>
        <taxon>Rotifera</taxon>
        <taxon>Eurotatoria</taxon>
        <taxon>Bdelloidea</taxon>
        <taxon>Philodinida</taxon>
        <taxon>Philodinidae</taxon>
        <taxon>Rotaria</taxon>
    </lineage>
</organism>
<dbReference type="EMBL" id="CAJNOV010000878">
    <property type="protein sequence ID" value="CAF1041717.1"/>
    <property type="molecule type" value="Genomic_DNA"/>
</dbReference>
<dbReference type="PANTHER" id="PTHR46599">
    <property type="entry name" value="PIGGYBAC TRANSPOSABLE ELEMENT-DERIVED PROTEIN 4"/>
    <property type="match status" value="1"/>
</dbReference>
<comment type="caution">
    <text evidence="3">The sequence shown here is derived from an EMBL/GenBank/DDBJ whole genome shotgun (WGS) entry which is preliminary data.</text>
</comment>
<evidence type="ECO:0000313" key="3">
    <source>
        <dbReference type="EMBL" id="CAF1041717.1"/>
    </source>
</evidence>
<evidence type="ECO:0000313" key="5">
    <source>
        <dbReference type="EMBL" id="CAF4191283.1"/>
    </source>
</evidence>
<proteinExistence type="predicted"/>
<name>A0A814JNP4_9BILA</name>
<evidence type="ECO:0000256" key="1">
    <source>
        <dbReference type="SAM" id="MobiDB-lite"/>
    </source>
</evidence>
<evidence type="ECO:0000313" key="4">
    <source>
        <dbReference type="EMBL" id="CAF3974078.1"/>
    </source>
</evidence>
<dbReference type="EMBL" id="CAJOBJ010003679">
    <property type="protein sequence ID" value="CAF3974078.1"/>
    <property type="molecule type" value="Genomic_DNA"/>
</dbReference>
<gene>
    <name evidence="5" type="ORF">BYL167_LOCUS23250</name>
    <name evidence="3" type="ORF">CJN711_LOCUS4307</name>
    <name evidence="4" type="ORF">GIL414_LOCUS10310</name>
</gene>
<dbReference type="PANTHER" id="PTHR46599:SF3">
    <property type="entry name" value="PIGGYBAC TRANSPOSABLE ELEMENT-DERIVED PROTEIN 4"/>
    <property type="match status" value="1"/>
</dbReference>
<protein>
    <recommendedName>
        <fullName evidence="2">PiggyBac transposable element-derived protein domain-containing protein</fullName>
    </recommendedName>
</protein>
<dbReference type="InterPro" id="IPR029526">
    <property type="entry name" value="PGBD"/>
</dbReference>
<sequence>MYAEDLTFDIDKENTNDDSESDGEEKIGAALCDSDIDEFESHLVNMNLNYQSEEYSDDDTAYAPRIIDKTNKPRNDENNSWESDEYSCILGVPKELVQTKLKAPSSCFMRNGELLMVKFADKKATGDKEIYVIDSKGTAGVVQVERFEKGGSKKYISKPSSIIDYNGNMGGVDLSDSSLHHAYIDRKSYRWFVKLAIHFFSRLLFNAFVMYRTYNSKARFSKFLECFVRDIMESTGAGRKPLTEFTPPQRRANSLPNSLTPQQCVNSLTNSIIPRKRIKIQHFSSRNNYDECRKRYIQKVCVLCHSKQIRKLTAHFCRTCHDAPALCYPNCFDTYHSQMQ</sequence>
<feature type="domain" description="PiggyBac transposable element-derived protein" evidence="2">
    <location>
        <begin position="91"/>
        <end position="208"/>
    </location>
</feature>
<evidence type="ECO:0000313" key="6">
    <source>
        <dbReference type="Proteomes" id="UP000663855"/>
    </source>
</evidence>
<feature type="region of interest" description="Disordered" evidence="1">
    <location>
        <begin position="1"/>
        <end position="26"/>
    </location>
</feature>
<dbReference type="AlphaFoldDB" id="A0A814JNP4"/>